<evidence type="ECO:0000313" key="1">
    <source>
        <dbReference type="EMBL" id="MCD5310855.1"/>
    </source>
</evidence>
<proteinExistence type="predicted"/>
<evidence type="ECO:0000313" key="2">
    <source>
        <dbReference type="Proteomes" id="UP001138997"/>
    </source>
</evidence>
<sequence length="77" mass="8417">MTITWTESRTTPYDTDQETQAVTLGALSVFGLRRENGIPTARAVNGYTSSDHTSNELRAYAAQLGQLADELDKAALR</sequence>
<keyword evidence="2" id="KW-1185">Reference proteome</keyword>
<comment type="caution">
    <text evidence="1">The sequence shown here is derived from an EMBL/GenBank/DDBJ whole genome shotgun (WGS) entry which is preliminary data.</text>
</comment>
<reference evidence="1" key="1">
    <citation type="submission" date="2021-11" db="EMBL/GenBank/DDBJ databases">
        <title>Streptomyces corallinus and Kineosporia corallina sp. nov., two new coral-derived marine actinobacteria.</title>
        <authorList>
            <person name="Buangrab K."/>
            <person name="Sutthacheep M."/>
            <person name="Yeemin T."/>
            <person name="Harunari E."/>
            <person name="Igarashi Y."/>
            <person name="Sripreechasak P."/>
            <person name="Kanchanasin P."/>
            <person name="Tanasupawat S."/>
            <person name="Phongsopitanun W."/>
        </authorList>
    </citation>
    <scope>NUCLEOTIDE SEQUENCE</scope>
    <source>
        <strain evidence="1">JCM 31032</strain>
    </source>
</reference>
<protein>
    <submittedName>
        <fullName evidence="1">Uncharacterized protein</fullName>
    </submittedName>
</protein>
<dbReference type="RefSeq" id="WP_231440031.1">
    <property type="nucleotide sequence ID" value="NZ_JAJOMB010000003.1"/>
</dbReference>
<dbReference type="EMBL" id="JAJOMB010000003">
    <property type="protein sequence ID" value="MCD5310855.1"/>
    <property type="molecule type" value="Genomic_DNA"/>
</dbReference>
<dbReference type="AlphaFoldDB" id="A0A9X1STS1"/>
<accession>A0A9X1STS1</accession>
<organism evidence="1 2">
    <name type="scientific">Kineosporia babensis</name>
    <dbReference type="NCBI Taxonomy" id="499548"/>
    <lineage>
        <taxon>Bacteria</taxon>
        <taxon>Bacillati</taxon>
        <taxon>Actinomycetota</taxon>
        <taxon>Actinomycetes</taxon>
        <taxon>Kineosporiales</taxon>
        <taxon>Kineosporiaceae</taxon>
        <taxon>Kineosporia</taxon>
    </lineage>
</organism>
<name>A0A9X1STS1_9ACTN</name>
<dbReference type="Proteomes" id="UP001138997">
    <property type="component" value="Unassembled WGS sequence"/>
</dbReference>
<gene>
    <name evidence="1" type="ORF">LR394_08110</name>
</gene>